<dbReference type="GO" id="GO:0005829">
    <property type="term" value="C:cytosol"/>
    <property type="evidence" value="ECO:0007669"/>
    <property type="project" value="TreeGrafter"/>
</dbReference>
<dbReference type="NCBIfam" id="TIGR00392">
    <property type="entry name" value="ileS"/>
    <property type="match status" value="1"/>
</dbReference>
<comment type="subcellular location">
    <subcellularLocation>
        <location evidence="10">Cytoplasm</location>
    </subcellularLocation>
</comment>
<dbReference type="Gene3D" id="1.10.730.20">
    <property type="match status" value="1"/>
</dbReference>
<feature type="binding site" evidence="10">
    <location>
        <position position="558"/>
    </location>
    <ligand>
        <name>L-isoleucyl-5'-AMP</name>
        <dbReference type="ChEBI" id="CHEBI:178002"/>
    </ligand>
</feature>
<gene>
    <name evidence="10 13" type="primary">ileS</name>
    <name evidence="13" type="ORF">H5P30_02690</name>
</gene>
<dbReference type="InterPro" id="IPR014729">
    <property type="entry name" value="Rossmann-like_a/b/a_fold"/>
</dbReference>
<dbReference type="EMBL" id="JACHVA010000033">
    <property type="protein sequence ID" value="MBC2600683.1"/>
    <property type="molecule type" value="Genomic_DNA"/>
</dbReference>
<evidence type="ECO:0000256" key="6">
    <source>
        <dbReference type="ARBA" id="ARBA00022917"/>
    </source>
</evidence>
<dbReference type="RefSeq" id="WP_185691423.1">
    <property type="nucleotide sequence ID" value="NZ_JACHVA010000033.1"/>
</dbReference>
<dbReference type="PRINTS" id="PR00984">
    <property type="entry name" value="TRNASYNTHILE"/>
</dbReference>
<dbReference type="InterPro" id="IPR009008">
    <property type="entry name" value="Val/Leu/Ile-tRNA-synth_edit"/>
</dbReference>
<evidence type="ECO:0000256" key="1">
    <source>
        <dbReference type="ARBA" id="ARBA00006887"/>
    </source>
</evidence>
<sequence>MNSLKDTLNLPKTDFPMRAGLVKREPERIQHWKKIDLYGRMQESNAASEEEFLLHDGPPFTNGDVHIGTALNKILKDTIVRFQSMKGRRSPYIPGWDCHGLPIEHKVARQMKDEGRELTPVEMRKACEEFSKSFIEKQRGQFERLGVQADWEHEYRTMNPNYEAAILRTFAEFVANDLVYRSKKPVYWSIPCQTALAEAEIEYQEHTSPSIYVAFPLGEAESVVIWTTTPWTLPANLAVAVHPRLRYAKVVSGGHAYWIAETRVEEVAEKCALTDYSIEETIDGAEFAGREARHPFIDRPSPIIAAEYVTATTGTGCVHTAPGHGIDDYVSGLQNGLEIYCPLDDNGCYVDDGRVPADLVGLSVLEKKGKSPANSAVLEILKEKGVLLAKEPYVHSYPHCWRSKTPVVFRAMDQWFVSLDKGGLRERALEAIGSVKWEPTWGENRIRGAVESRPDWCISRQRTWGVPIPAFFNEDGEAFIDPAVIRGLADKVESEGCSLWFQHSASELLEGIDLPEGWSPEALRPGTDTLDVWIDSGCSHRAVLKQRDMSWPADLYIEGSDQHRGWFQSSLWTGMIADGQPPYKKILTHGFVVGQDGRKISKSDGKPQTADSFVQEFGADIVRLWISSEDYRNDIPVSGEILKNVSQTYRNVRNTLRFQIGNLYDFDPKTNTVADEDLDPLDQWALARLAELIETVDDAYECFAFHRVYQEISRFCAQTLSASYHDILKDRLYTLAPNDARRRSSQTVLFRICDSLCRILNPILSFTADESYAYLHDGQEYGGKPVQLAGWPEAPSAFLHSAAAVDVDKILRWKAENVNDALEEKRKQKEIASSLDAKVKISGDAGSDEFKLLESYREWLPEFFIVSAVELEAGEGSLTVEASHADGVRCPRTWRWVPSLVQTDEWGEVSERCAEALRKTKQTA</sequence>
<dbReference type="InterPro" id="IPR002301">
    <property type="entry name" value="Ile-tRNA-ligase"/>
</dbReference>
<evidence type="ECO:0000256" key="4">
    <source>
        <dbReference type="ARBA" id="ARBA00022741"/>
    </source>
</evidence>
<dbReference type="EC" id="6.1.1.5" evidence="10"/>
<dbReference type="GO" id="GO:0000049">
    <property type="term" value="F:tRNA binding"/>
    <property type="evidence" value="ECO:0007669"/>
    <property type="project" value="InterPro"/>
</dbReference>
<reference evidence="13 14" key="1">
    <citation type="submission" date="2020-07" db="EMBL/GenBank/DDBJ databases">
        <authorList>
            <person name="Feng X."/>
        </authorList>
    </citation>
    <scope>NUCLEOTIDE SEQUENCE [LARGE SCALE GENOMIC DNA]</scope>
    <source>
        <strain evidence="13 14">JCM14086</strain>
    </source>
</reference>
<keyword evidence="4 10" id="KW-0547">Nucleotide-binding</keyword>
<dbReference type="SUPFAM" id="SSF47323">
    <property type="entry name" value="Anticodon-binding domain of a subclass of class I aminoacyl-tRNA synthetases"/>
    <property type="match status" value="1"/>
</dbReference>
<dbReference type="Gene3D" id="3.90.740.10">
    <property type="entry name" value="Valyl/Leucyl/Isoleucyl-tRNA synthetase, editing domain"/>
    <property type="match status" value="1"/>
</dbReference>
<feature type="domain" description="Methionyl/Valyl/Leucyl/Isoleucyl-tRNA synthetase anticodon-binding" evidence="12">
    <location>
        <begin position="682"/>
        <end position="841"/>
    </location>
</feature>
<comment type="similarity">
    <text evidence="1 10">Belongs to the class-I aminoacyl-tRNA synthetase family. IleS type 1 subfamily.</text>
</comment>
<feature type="short sequence motif" description="'HIGH' region" evidence="10">
    <location>
        <begin position="59"/>
        <end position="69"/>
    </location>
</feature>
<dbReference type="AlphaFoldDB" id="A0A7X1AVA7"/>
<evidence type="ECO:0000256" key="5">
    <source>
        <dbReference type="ARBA" id="ARBA00022840"/>
    </source>
</evidence>
<feature type="binding site" evidence="10">
    <location>
        <position position="602"/>
    </location>
    <ligand>
        <name>ATP</name>
        <dbReference type="ChEBI" id="CHEBI:30616"/>
    </ligand>
</feature>
<dbReference type="GO" id="GO:0002161">
    <property type="term" value="F:aminoacyl-tRNA deacylase activity"/>
    <property type="evidence" value="ECO:0007669"/>
    <property type="project" value="InterPro"/>
</dbReference>
<feature type="domain" description="Aminoacyl-tRNA synthetase class Ia" evidence="11">
    <location>
        <begin position="29"/>
        <end position="637"/>
    </location>
</feature>
<dbReference type="GO" id="GO:0006428">
    <property type="term" value="P:isoleucyl-tRNA aminoacylation"/>
    <property type="evidence" value="ECO:0007669"/>
    <property type="project" value="UniProtKB-UniRule"/>
</dbReference>
<comment type="caution">
    <text evidence="10">Lacks conserved residue(s) required for the propagation of feature annotation.</text>
</comment>
<keyword evidence="14" id="KW-1185">Reference proteome</keyword>
<comment type="subunit">
    <text evidence="10">Monomer.</text>
</comment>
<comment type="caution">
    <text evidence="13">The sequence shown here is derived from an EMBL/GenBank/DDBJ whole genome shotgun (WGS) entry which is preliminary data.</text>
</comment>
<dbReference type="InterPro" id="IPR013155">
    <property type="entry name" value="M/V/L/I-tRNA-synth_anticd-bd"/>
</dbReference>
<accession>A0A7X1AVA7</accession>
<dbReference type="Pfam" id="PF08264">
    <property type="entry name" value="Anticodon_1"/>
    <property type="match status" value="1"/>
</dbReference>
<keyword evidence="5 10" id="KW-0067">ATP-binding</keyword>
<evidence type="ECO:0000256" key="7">
    <source>
        <dbReference type="ARBA" id="ARBA00023146"/>
    </source>
</evidence>
<dbReference type="PANTHER" id="PTHR42765">
    <property type="entry name" value="SOLEUCYL-TRNA SYNTHETASE"/>
    <property type="match status" value="1"/>
</dbReference>
<dbReference type="Pfam" id="PF00133">
    <property type="entry name" value="tRNA-synt_1"/>
    <property type="match status" value="1"/>
</dbReference>
<evidence type="ECO:0000259" key="11">
    <source>
        <dbReference type="Pfam" id="PF00133"/>
    </source>
</evidence>
<dbReference type="PROSITE" id="PS00178">
    <property type="entry name" value="AA_TRNA_LIGASE_I"/>
    <property type="match status" value="1"/>
</dbReference>
<dbReference type="HAMAP" id="MF_02002">
    <property type="entry name" value="Ile_tRNA_synth_type1"/>
    <property type="match status" value="1"/>
</dbReference>
<dbReference type="Proteomes" id="UP000525652">
    <property type="component" value="Unassembled WGS sequence"/>
</dbReference>
<dbReference type="InterPro" id="IPR050081">
    <property type="entry name" value="Ile-tRNA_ligase"/>
</dbReference>
<evidence type="ECO:0000256" key="10">
    <source>
        <dbReference type="HAMAP-Rule" id="MF_02002"/>
    </source>
</evidence>
<dbReference type="InterPro" id="IPR033708">
    <property type="entry name" value="Anticodon_Ile_BEm"/>
</dbReference>
<dbReference type="CDD" id="cd07960">
    <property type="entry name" value="Anticodon_Ia_Ile_BEm"/>
    <property type="match status" value="1"/>
</dbReference>
<evidence type="ECO:0000259" key="12">
    <source>
        <dbReference type="Pfam" id="PF08264"/>
    </source>
</evidence>
<evidence type="ECO:0000256" key="2">
    <source>
        <dbReference type="ARBA" id="ARBA00022490"/>
    </source>
</evidence>
<dbReference type="PANTHER" id="PTHR42765:SF1">
    <property type="entry name" value="ISOLEUCINE--TRNA LIGASE, MITOCHONDRIAL"/>
    <property type="match status" value="1"/>
</dbReference>
<dbReference type="InterPro" id="IPR023585">
    <property type="entry name" value="Ile-tRNA-ligase_type1"/>
</dbReference>
<proteinExistence type="inferred from homology"/>
<evidence type="ECO:0000313" key="14">
    <source>
        <dbReference type="Proteomes" id="UP000525652"/>
    </source>
</evidence>
<evidence type="ECO:0000256" key="3">
    <source>
        <dbReference type="ARBA" id="ARBA00022598"/>
    </source>
</evidence>
<name>A0A7X1AVA7_9BACT</name>
<dbReference type="Gene3D" id="1.10.10.830">
    <property type="entry name" value="Ile-tRNA synthetase CP2 domain-like"/>
    <property type="match status" value="1"/>
</dbReference>
<dbReference type="Gene3D" id="3.40.50.620">
    <property type="entry name" value="HUPs"/>
    <property type="match status" value="2"/>
</dbReference>
<dbReference type="SUPFAM" id="SSF50677">
    <property type="entry name" value="ValRS/IleRS/LeuRS editing domain"/>
    <property type="match status" value="1"/>
</dbReference>
<keyword evidence="6 10" id="KW-0648">Protein biosynthesis</keyword>
<comment type="domain">
    <text evidence="10">IleRS has two distinct active sites: one for aminoacylation and one for editing. The misactivated valine is translocated from the active site to the editing site, which sterically excludes the correctly activated isoleucine. The single editing site contains two valyl binding pockets, one specific for each substrate (Val-AMP or Val-tRNA(Ile)).</text>
</comment>
<dbReference type="FunFam" id="3.40.50.620:FF:000092">
    <property type="entry name" value="Isoleucine--tRNA ligase"/>
    <property type="match status" value="1"/>
</dbReference>
<organism evidence="13 14">
    <name type="scientific">Puniceicoccus vermicola</name>
    <dbReference type="NCBI Taxonomy" id="388746"/>
    <lineage>
        <taxon>Bacteria</taxon>
        <taxon>Pseudomonadati</taxon>
        <taxon>Verrucomicrobiota</taxon>
        <taxon>Opitutia</taxon>
        <taxon>Puniceicoccales</taxon>
        <taxon>Puniceicoccaceae</taxon>
        <taxon>Puniceicoccus</taxon>
    </lineage>
</organism>
<keyword evidence="2 10" id="KW-0963">Cytoplasm</keyword>
<keyword evidence="7 10" id="KW-0030">Aminoacyl-tRNA synthetase</keyword>
<dbReference type="InterPro" id="IPR009080">
    <property type="entry name" value="tRNAsynth_Ia_anticodon-bd"/>
</dbReference>
<dbReference type="SUPFAM" id="SSF52374">
    <property type="entry name" value="Nucleotidylyl transferase"/>
    <property type="match status" value="1"/>
</dbReference>
<dbReference type="GO" id="GO:0005524">
    <property type="term" value="F:ATP binding"/>
    <property type="evidence" value="ECO:0007669"/>
    <property type="project" value="UniProtKB-UniRule"/>
</dbReference>
<comment type="function">
    <text evidence="8 10">Catalyzes the attachment of isoleucine to tRNA(Ile). As IleRS can inadvertently accommodate and process structurally similar amino acids such as valine, to avoid such errors it has two additional distinct tRNA(Ile)-dependent editing activities. One activity is designated as 'pretransfer' editing and involves the hydrolysis of activated Val-AMP. The other activity is designated 'posttransfer' editing and involves deacylation of mischarged Val-tRNA(Ile).</text>
</comment>
<protein>
    <recommendedName>
        <fullName evidence="10">Isoleucine--tRNA ligase</fullName>
        <ecNumber evidence="10">6.1.1.5</ecNumber>
    </recommendedName>
    <alternativeName>
        <fullName evidence="10">Isoleucyl-tRNA synthetase</fullName>
        <shortName evidence="10">IleRS</shortName>
    </alternativeName>
</protein>
<evidence type="ECO:0000313" key="13">
    <source>
        <dbReference type="EMBL" id="MBC2600683.1"/>
    </source>
</evidence>
<comment type="catalytic activity">
    <reaction evidence="9 10">
        <text>tRNA(Ile) + L-isoleucine + ATP = L-isoleucyl-tRNA(Ile) + AMP + diphosphate</text>
        <dbReference type="Rhea" id="RHEA:11060"/>
        <dbReference type="Rhea" id="RHEA-COMP:9666"/>
        <dbReference type="Rhea" id="RHEA-COMP:9695"/>
        <dbReference type="ChEBI" id="CHEBI:30616"/>
        <dbReference type="ChEBI" id="CHEBI:33019"/>
        <dbReference type="ChEBI" id="CHEBI:58045"/>
        <dbReference type="ChEBI" id="CHEBI:78442"/>
        <dbReference type="ChEBI" id="CHEBI:78528"/>
        <dbReference type="ChEBI" id="CHEBI:456215"/>
        <dbReference type="EC" id="6.1.1.5"/>
    </reaction>
</comment>
<feature type="short sequence motif" description="'KMSKS' region" evidence="10">
    <location>
        <begin position="599"/>
        <end position="603"/>
    </location>
</feature>
<evidence type="ECO:0000256" key="9">
    <source>
        <dbReference type="ARBA" id="ARBA00048359"/>
    </source>
</evidence>
<dbReference type="GO" id="GO:0004822">
    <property type="term" value="F:isoleucine-tRNA ligase activity"/>
    <property type="evidence" value="ECO:0007669"/>
    <property type="project" value="UniProtKB-UniRule"/>
</dbReference>
<keyword evidence="3 10" id="KW-0436">Ligase</keyword>
<dbReference type="InterPro" id="IPR001412">
    <property type="entry name" value="aa-tRNA-synth_I_CS"/>
</dbReference>
<dbReference type="InterPro" id="IPR002300">
    <property type="entry name" value="aa-tRNA-synth_Ia"/>
</dbReference>
<evidence type="ECO:0000256" key="8">
    <source>
        <dbReference type="ARBA" id="ARBA00025217"/>
    </source>
</evidence>